<dbReference type="Pfam" id="PF13041">
    <property type="entry name" value="PPR_2"/>
    <property type="match status" value="2"/>
</dbReference>
<evidence type="ECO:0000313" key="6">
    <source>
        <dbReference type="Proteomes" id="UP001604336"/>
    </source>
</evidence>
<organism evidence="5 6">
    <name type="scientific">Abeliophyllum distichum</name>
    <dbReference type="NCBI Taxonomy" id="126358"/>
    <lineage>
        <taxon>Eukaryota</taxon>
        <taxon>Viridiplantae</taxon>
        <taxon>Streptophyta</taxon>
        <taxon>Embryophyta</taxon>
        <taxon>Tracheophyta</taxon>
        <taxon>Spermatophyta</taxon>
        <taxon>Magnoliopsida</taxon>
        <taxon>eudicotyledons</taxon>
        <taxon>Gunneridae</taxon>
        <taxon>Pentapetalae</taxon>
        <taxon>asterids</taxon>
        <taxon>lamiids</taxon>
        <taxon>Lamiales</taxon>
        <taxon>Oleaceae</taxon>
        <taxon>Forsythieae</taxon>
        <taxon>Abeliophyllum</taxon>
    </lineage>
</organism>
<dbReference type="NCBIfam" id="TIGR00756">
    <property type="entry name" value="PPR"/>
    <property type="match status" value="5"/>
</dbReference>
<dbReference type="Pfam" id="PF14432">
    <property type="entry name" value="DYW_deaminase"/>
    <property type="match status" value="1"/>
</dbReference>
<dbReference type="InterPro" id="IPR011990">
    <property type="entry name" value="TPR-like_helical_dom_sf"/>
</dbReference>
<dbReference type="EMBL" id="JBFOLK010000011">
    <property type="protein sequence ID" value="KAL2474494.1"/>
    <property type="molecule type" value="Genomic_DNA"/>
</dbReference>
<dbReference type="InterPro" id="IPR032867">
    <property type="entry name" value="DYW_dom"/>
</dbReference>
<dbReference type="Proteomes" id="UP001604336">
    <property type="component" value="Unassembled WGS sequence"/>
</dbReference>
<dbReference type="PROSITE" id="PS51375">
    <property type="entry name" value="PPR"/>
    <property type="match status" value="4"/>
</dbReference>
<dbReference type="InterPro" id="IPR046960">
    <property type="entry name" value="PPR_At4g14850-like_plant"/>
</dbReference>
<dbReference type="Pfam" id="PF01535">
    <property type="entry name" value="PPR"/>
    <property type="match status" value="4"/>
</dbReference>
<reference evidence="6" key="1">
    <citation type="submission" date="2024-07" db="EMBL/GenBank/DDBJ databases">
        <title>Two chromosome-level genome assemblies of Korean endemic species Abeliophyllum distichum and Forsythia ovata (Oleaceae).</title>
        <authorList>
            <person name="Jang H."/>
        </authorList>
    </citation>
    <scope>NUCLEOTIDE SEQUENCE [LARGE SCALE GENOMIC DNA]</scope>
</reference>
<comment type="similarity">
    <text evidence="1">Belongs to the PPR family. PCMP-H subfamily.</text>
</comment>
<keyword evidence="6" id="KW-1185">Reference proteome</keyword>
<dbReference type="InterPro" id="IPR046848">
    <property type="entry name" value="E_motif"/>
</dbReference>
<feature type="repeat" description="PPR" evidence="3">
    <location>
        <begin position="197"/>
        <end position="231"/>
    </location>
</feature>
<dbReference type="FunFam" id="1.25.40.10:FF:000031">
    <property type="entry name" value="Pentatricopeptide repeat-containing protein mitochondrial"/>
    <property type="match status" value="1"/>
</dbReference>
<dbReference type="InterPro" id="IPR002885">
    <property type="entry name" value="PPR_rpt"/>
</dbReference>
<feature type="domain" description="DYW" evidence="4">
    <location>
        <begin position="575"/>
        <end position="668"/>
    </location>
</feature>
<feature type="repeat" description="PPR" evidence="3">
    <location>
        <begin position="164"/>
        <end position="196"/>
    </location>
</feature>
<evidence type="ECO:0000256" key="3">
    <source>
        <dbReference type="PROSITE-ProRule" id="PRU00708"/>
    </source>
</evidence>
<name>A0ABD1QF26_9LAMI</name>
<keyword evidence="2" id="KW-0677">Repeat</keyword>
<dbReference type="FunFam" id="1.25.40.10:FF:000366">
    <property type="entry name" value="Pentatricopeptide (PPR) repeat-containing protein"/>
    <property type="match status" value="1"/>
</dbReference>
<dbReference type="PANTHER" id="PTHR47926">
    <property type="entry name" value="PENTATRICOPEPTIDE REPEAT-CONTAINING PROTEIN"/>
    <property type="match status" value="1"/>
</dbReference>
<evidence type="ECO:0000313" key="5">
    <source>
        <dbReference type="EMBL" id="KAL2474494.1"/>
    </source>
</evidence>
<dbReference type="PANTHER" id="PTHR47926:SF436">
    <property type="entry name" value="PENTATRICOPEPTIDE REPEAT-CONTAINING PROTEIN ELI1, CHLOROPLASTIC-LIKE ISOFORM X2"/>
    <property type="match status" value="1"/>
</dbReference>
<accession>A0ABD1QF26</accession>
<evidence type="ECO:0000256" key="2">
    <source>
        <dbReference type="ARBA" id="ARBA00022737"/>
    </source>
</evidence>
<comment type="caution">
    <text evidence="5">The sequence shown here is derived from an EMBL/GenBank/DDBJ whole genome shotgun (WGS) entry which is preliminary data.</text>
</comment>
<feature type="repeat" description="PPR" evidence="3">
    <location>
        <begin position="259"/>
        <end position="293"/>
    </location>
</feature>
<evidence type="ECO:0000256" key="1">
    <source>
        <dbReference type="ARBA" id="ARBA00006643"/>
    </source>
</evidence>
<dbReference type="Pfam" id="PF20431">
    <property type="entry name" value="E_motif"/>
    <property type="match status" value="1"/>
</dbReference>
<evidence type="ECO:0000259" key="4">
    <source>
        <dbReference type="Pfam" id="PF14432"/>
    </source>
</evidence>
<feature type="repeat" description="PPR" evidence="3">
    <location>
        <begin position="360"/>
        <end position="394"/>
    </location>
</feature>
<dbReference type="AlphaFoldDB" id="A0ABD1QF26"/>
<dbReference type="InterPro" id="IPR046849">
    <property type="entry name" value="E2_motif"/>
</dbReference>
<dbReference type="Gene3D" id="1.25.40.10">
    <property type="entry name" value="Tetratricopeptide repeat domain"/>
    <property type="match status" value="4"/>
</dbReference>
<dbReference type="Pfam" id="PF20430">
    <property type="entry name" value="Eplus_motif"/>
    <property type="match status" value="1"/>
</dbReference>
<gene>
    <name evidence="5" type="ORF">Adt_35230</name>
</gene>
<dbReference type="Pfam" id="PF12854">
    <property type="entry name" value="PPR_1"/>
    <property type="match status" value="1"/>
</dbReference>
<protein>
    <submittedName>
        <fullName evidence="5">Pentatricopeptide repeat-containing protein</fullName>
    </submittedName>
</protein>
<sequence length="668" mass="75280">MLKPVTLFHASLQPHLPPDFHHHPSLSQTSNAKEVPQLHAQPIFTSPILSNNIEKPVKQTLFSYNTIIKRLLQNHLSQDALMVFVKLLCCPGLLPDEFTLPCAIKACANLGAVREGKMIHGLALKLGFGSGSGVHVESSLVRLYSKYGDINSARKLFDKMIVKDLVSWNVLLDGYVKCGGENIEVVLRLFDEMPEKDVFTWTVLIDGLAKSGRVEEAREVFDSMLDKNVASWNAMINGYMKSGYYKLARDLFDVMGERNIITWNSMISGYELNGKFLESLRLYQMMLDEGLDANAVTIVSLLSTISKLASLSKGRWVHSYMAKTGYRLDGVLGISLIEMYSKCGSIENALMVFRGISKKKLGHWTAIIVGLGMHGVAPDAIELFLEMRRNGVKPNAITFVGVLNACSHVGLVDDGRRYFYMMKNEYGIEPTVEHYGCLVDILCRAGHLDEAKSTIIKMPMKPSKIIWMTLLGSARNHRNIDIGEYAAKNLIELAPETVQCYVLLSNMYAVAGQWGKVSLVRETMKRRGFKKEPGCSSIEHKGVLHEFMVGDKSHPQSELIYSKLSEMKDKLRLVGHVPDTTRVLLFVEGEKEKQAELENHSERLAIAFGLINVDRKSHIRIVKNLRVCKDCHSVIKFLSKIYEREIIIRDNSRFHHFKNGSCSCMDYW</sequence>
<proteinExistence type="inferred from homology"/>